<evidence type="ECO:0000313" key="3">
    <source>
        <dbReference type="Proteomes" id="UP000805614"/>
    </source>
</evidence>
<dbReference type="InterPro" id="IPR050177">
    <property type="entry name" value="Lipid_A_modif_metabolic_enz"/>
</dbReference>
<dbReference type="Gene3D" id="3.40.50.720">
    <property type="entry name" value="NAD(P)-binding Rossmann-like Domain"/>
    <property type="match status" value="1"/>
</dbReference>
<gene>
    <name evidence="2" type="ORF">HKK74_18990</name>
</gene>
<comment type="caution">
    <text evidence="2">The sequence shown here is derived from an EMBL/GenBank/DDBJ whole genome shotgun (WGS) entry which is preliminary data.</text>
</comment>
<evidence type="ECO:0000259" key="1">
    <source>
        <dbReference type="Pfam" id="PF01370"/>
    </source>
</evidence>
<evidence type="ECO:0000313" key="2">
    <source>
        <dbReference type="EMBL" id="MBC6467563.1"/>
    </source>
</evidence>
<dbReference type="InterPro" id="IPR036291">
    <property type="entry name" value="NAD(P)-bd_dom_sf"/>
</dbReference>
<name>A0ABR7LT44_9ACTN</name>
<dbReference type="InterPro" id="IPR001509">
    <property type="entry name" value="Epimerase_deHydtase"/>
</dbReference>
<organism evidence="2 3">
    <name type="scientific">Actinomadura alba</name>
    <dbReference type="NCBI Taxonomy" id="406431"/>
    <lineage>
        <taxon>Bacteria</taxon>
        <taxon>Bacillati</taxon>
        <taxon>Actinomycetota</taxon>
        <taxon>Actinomycetes</taxon>
        <taxon>Streptosporangiales</taxon>
        <taxon>Thermomonosporaceae</taxon>
        <taxon>Actinomadura</taxon>
    </lineage>
</organism>
<dbReference type="EMBL" id="JABVEC010000013">
    <property type="protein sequence ID" value="MBC6467563.1"/>
    <property type="molecule type" value="Genomic_DNA"/>
</dbReference>
<dbReference type="PANTHER" id="PTHR43245">
    <property type="entry name" value="BIFUNCTIONAL POLYMYXIN RESISTANCE PROTEIN ARNA"/>
    <property type="match status" value="1"/>
</dbReference>
<keyword evidence="3" id="KW-1185">Reference proteome</keyword>
<proteinExistence type="predicted"/>
<dbReference type="Proteomes" id="UP000805614">
    <property type="component" value="Unassembled WGS sequence"/>
</dbReference>
<dbReference type="Pfam" id="PF01370">
    <property type="entry name" value="Epimerase"/>
    <property type="match status" value="1"/>
</dbReference>
<feature type="domain" description="NAD-dependent epimerase/dehydratase" evidence="1">
    <location>
        <begin position="6"/>
        <end position="241"/>
    </location>
</feature>
<dbReference type="SUPFAM" id="SSF51735">
    <property type="entry name" value="NAD(P)-binding Rossmann-fold domains"/>
    <property type="match status" value="1"/>
</dbReference>
<accession>A0ABR7LT44</accession>
<sequence length="340" mass="36782">MVVARVVVTGGCGFLGSHLVDELVQRGDEVTVFDGGAPPPGQEAPASVRYVTGDVRDAAGLAEVVRDGVDIVYHLAAVVGVDRYLDRPLDVIDINLLGTRNVLDLATRAGVKVVVASTSEVFGKNPAVPWREDDDRVLGSTAVDRWCYSSSKALCEHLAFAFARERGLRTAIVRYFNVYGPRQRPAFVVSRSVHRALNGKPPVVYDDGGQTRCFTYVRDAVDATIAVGASERAVGECFNVGSSAETTVARLSALVAELTGAGAVLPVQTQDRLGDRYQDLRRRVPDTSKIRSLLGWRCATDLRDGLARTIEWARRNPWWLALPDSGAEPDGDLRAPAPAR</sequence>
<dbReference type="PANTHER" id="PTHR43245:SF13">
    <property type="entry name" value="UDP-D-APIOSE_UDP-D-XYLOSE SYNTHASE 2"/>
    <property type="match status" value="1"/>
</dbReference>
<protein>
    <submittedName>
        <fullName evidence="2">NAD-dependent epimerase/dehydratase family protein</fullName>
    </submittedName>
</protein>
<reference evidence="2 3" key="1">
    <citation type="submission" date="2020-06" db="EMBL/GenBank/DDBJ databases">
        <title>Actinomadura xiongansis sp. nov., isolated from soil of Baiyangdian.</title>
        <authorList>
            <person name="Zhang X."/>
        </authorList>
    </citation>
    <scope>NUCLEOTIDE SEQUENCE [LARGE SCALE GENOMIC DNA]</scope>
    <source>
        <strain evidence="2 3">HBUM206468</strain>
    </source>
</reference>